<evidence type="ECO:0000313" key="2">
    <source>
        <dbReference type="Proteomes" id="UP000215545"/>
    </source>
</evidence>
<keyword evidence="2" id="KW-1185">Reference proteome</keyword>
<accession>A0ABX4E6S0</accession>
<sequence length="80" mass="9465">MMGKDYSMNQSTFDFIIEYEKDIASGKLVTVDELIKLFEKSRYYNAIIKTYAKTPHSSIWYALKRSGNWERVKPGLYQRT</sequence>
<dbReference type="EMBL" id="MWSK01000007">
    <property type="protein sequence ID" value="OXS75823.1"/>
    <property type="molecule type" value="Genomic_DNA"/>
</dbReference>
<organism evidence="1 2">
    <name type="scientific">Domibacillus enclensis</name>
    <dbReference type="NCBI Taxonomy" id="1017273"/>
    <lineage>
        <taxon>Bacteria</taxon>
        <taxon>Bacillati</taxon>
        <taxon>Bacillota</taxon>
        <taxon>Bacilli</taxon>
        <taxon>Bacillales</taxon>
        <taxon>Bacillaceae</taxon>
        <taxon>Domibacillus</taxon>
    </lineage>
</organism>
<name>A0ABX4E6S0_9BACI</name>
<gene>
    <name evidence="1" type="ORF">B1B05_14950</name>
</gene>
<reference evidence="2" key="1">
    <citation type="submission" date="2017-03" db="EMBL/GenBank/DDBJ databases">
        <title>Bacillus sp. V-88(T) DSM27956, whole genome shotgun sequencing project.</title>
        <authorList>
            <person name="Dastager S.G."/>
            <person name="Neurgaonkar P.S."/>
            <person name="Dharne M.S."/>
        </authorList>
    </citation>
    <scope>NUCLEOTIDE SEQUENCE [LARGE SCALE GENOMIC DNA]</scope>
    <source>
        <strain evidence="2">DSM 25145</strain>
    </source>
</reference>
<dbReference type="Proteomes" id="UP000215545">
    <property type="component" value="Unassembled WGS sequence"/>
</dbReference>
<protein>
    <recommendedName>
        <fullName evidence="3">Post-transcriptional regulator</fullName>
    </recommendedName>
</protein>
<proteinExistence type="predicted"/>
<comment type="caution">
    <text evidence="1">The sequence shown here is derived from an EMBL/GenBank/DDBJ whole genome shotgun (WGS) entry which is preliminary data.</text>
</comment>
<evidence type="ECO:0000313" key="1">
    <source>
        <dbReference type="EMBL" id="OXS75823.1"/>
    </source>
</evidence>
<evidence type="ECO:0008006" key="3">
    <source>
        <dbReference type="Google" id="ProtNLM"/>
    </source>
</evidence>